<reference evidence="3" key="1">
    <citation type="journal article" date="2020" name="New Phytol.">
        <title>Comparative genomics reveals dynamic genome evolution in host specialist ectomycorrhizal fungi.</title>
        <authorList>
            <person name="Lofgren L.A."/>
            <person name="Nguyen N.H."/>
            <person name="Vilgalys R."/>
            <person name="Ruytinx J."/>
            <person name="Liao H.L."/>
            <person name="Branco S."/>
            <person name="Kuo A."/>
            <person name="LaButti K."/>
            <person name="Lipzen A."/>
            <person name="Andreopoulos W."/>
            <person name="Pangilinan J."/>
            <person name="Riley R."/>
            <person name="Hundley H."/>
            <person name="Na H."/>
            <person name="Barry K."/>
            <person name="Grigoriev I.V."/>
            <person name="Stajich J.E."/>
            <person name="Kennedy P.G."/>
        </authorList>
    </citation>
    <scope>NUCLEOTIDE SEQUENCE</scope>
    <source>
        <strain evidence="3">FC423</strain>
    </source>
</reference>
<evidence type="ECO:0000313" key="3">
    <source>
        <dbReference type="EMBL" id="KAG2110612.1"/>
    </source>
</evidence>
<organism evidence="3 4">
    <name type="scientific">Suillus discolor</name>
    <dbReference type="NCBI Taxonomy" id="1912936"/>
    <lineage>
        <taxon>Eukaryota</taxon>
        <taxon>Fungi</taxon>
        <taxon>Dikarya</taxon>
        <taxon>Basidiomycota</taxon>
        <taxon>Agaricomycotina</taxon>
        <taxon>Agaricomycetes</taxon>
        <taxon>Agaricomycetidae</taxon>
        <taxon>Boletales</taxon>
        <taxon>Suillineae</taxon>
        <taxon>Suillaceae</taxon>
        <taxon>Suillus</taxon>
    </lineage>
</organism>
<keyword evidence="1" id="KW-1133">Transmembrane helix</keyword>
<keyword evidence="1" id="KW-0812">Transmembrane</keyword>
<feature type="transmembrane region" description="Helical" evidence="1">
    <location>
        <begin position="79"/>
        <end position="101"/>
    </location>
</feature>
<keyword evidence="4" id="KW-1185">Reference proteome</keyword>
<evidence type="ECO:0000256" key="1">
    <source>
        <dbReference type="SAM" id="Phobius"/>
    </source>
</evidence>
<dbReference type="Proteomes" id="UP000823399">
    <property type="component" value="Unassembled WGS sequence"/>
</dbReference>
<protein>
    <recommendedName>
        <fullName evidence="2">DUF6533 domain-containing protein</fullName>
    </recommendedName>
</protein>
<feature type="domain" description="DUF6533" evidence="2">
    <location>
        <begin position="45"/>
        <end position="90"/>
    </location>
</feature>
<name>A0A9P7FAM6_9AGAM</name>
<evidence type="ECO:0000259" key="2">
    <source>
        <dbReference type="Pfam" id="PF20151"/>
    </source>
</evidence>
<dbReference type="EMBL" id="JABBWM010000020">
    <property type="protein sequence ID" value="KAG2110612.1"/>
    <property type="molecule type" value="Genomic_DNA"/>
</dbReference>
<dbReference type="PROSITE" id="PS51257">
    <property type="entry name" value="PROKAR_LIPOPROTEIN"/>
    <property type="match status" value="1"/>
</dbReference>
<dbReference type="RefSeq" id="XP_041294202.1">
    <property type="nucleotide sequence ID" value="XM_041436958.1"/>
</dbReference>
<sequence>MVARTNVAYITASDALLSTSFPVVLSCIVIDSSQVQQMPIRFKLYTILVANSILIYDHMATITDEITFIWCRPKALSAILFLINRYVALLGNVFMLSMYLLPISHEVLWFRYARTQLAGSHLISAEVSTLVLQCVIFLNKDLAVGHILHRKIYSFFSNKYSFVLY</sequence>
<keyword evidence="1" id="KW-0472">Membrane</keyword>
<dbReference type="Pfam" id="PF20151">
    <property type="entry name" value="DUF6533"/>
    <property type="match status" value="1"/>
</dbReference>
<dbReference type="AlphaFoldDB" id="A0A9P7FAM6"/>
<accession>A0A9P7FAM6</accession>
<dbReference type="InterPro" id="IPR045340">
    <property type="entry name" value="DUF6533"/>
</dbReference>
<dbReference type="GeneID" id="64699217"/>
<comment type="caution">
    <text evidence="3">The sequence shown here is derived from an EMBL/GenBank/DDBJ whole genome shotgun (WGS) entry which is preliminary data.</text>
</comment>
<proteinExistence type="predicted"/>
<dbReference type="OrthoDB" id="2745134at2759"/>
<gene>
    <name evidence="3" type="ORF">F5147DRAFT_689318</name>
</gene>
<evidence type="ECO:0000313" key="4">
    <source>
        <dbReference type="Proteomes" id="UP000823399"/>
    </source>
</evidence>